<gene>
    <name evidence="1" type="ORF">AOQ84DRAFT_365090</name>
</gene>
<dbReference type="Proteomes" id="UP000250140">
    <property type="component" value="Unassembled WGS sequence"/>
</dbReference>
<protein>
    <submittedName>
        <fullName evidence="1">Uncharacterized protein</fullName>
    </submittedName>
</protein>
<accession>A0A8E2EYM1</accession>
<sequence length="599" mass="66102">MTLQGPLFGSVLSGQFGVNEIAPAITVGKFVGSLFTREKDSEIFQPLVKGYGIYLRRLSNYLYTDTLPDVKLDSVVGVATLLILILRYVEAAEDIVEDLQCLLKGEFGIIRGGRLEPTNSEPAMETLPFSIREPLRSYVRSVLDADADSPQHHRCIVWLSHLSLLVGNSRNLWSTSKYSRNDTADIAKGISVARTFQNPPSEIAKPRVTALHGGSAEISRIIARRLLCDRPAEDCLLLSGTRHILARKAAEGFHNVYKYKDYKTIDAKLAETSINPILVAFTIGCMKSLISNAPRKISTYAMTLGEGYGPDSGHLYFLNFCERLITTRNSLEELLYTASTIWGGLVPQMAFPKGRLLGIVCPEITILLDILYDPKSVAKNGLSKGIMGIYEGSVPILPQDPFHGAIMAGDVNLEHVYSTVDASKNKLPQSRSFRVQSPESNLIFTVEPFTRANGSLSAILCGWQAGDVAFQLNPYNFFHNLIYKRKLELADAEPRMRQSTHIARNLRIAESRDVVYINGAGLVYLQYLGPDGVVAIIDTGARLDWQVAAAGCVRPGDAIMVVEESDGNLLRGSEFDLMRVSARSCLIFCCGDWRPNDED</sequence>
<evidence type="ECO:0000313" key="1">
    <source>
        <dbReference type="EMBL" id="OCL07291.1"/>
    </source>
</evidence>
<proteinExistence type="predicted"/>
<dbReference type="OrthoDB" id="5415587at2759"/>
<reference evidence="1 2" key="1">
    <citation type="journal article" date="2016" name="Nat. Commun.">
        <title>Ectomycorrhizal ecology is imprinted in the genome of the dominant symbiotic fungus Cenococcum geophilum.</title>
        <authorList>
            <consortium name="DOE Joint Genome Institute"/>
            <person name="Peter M."/>
            <person name="Kohler A."/>
            <person name="Ohm R.A."/>
            <person name="Kuo A."/>
            <person name="Krutzmann J."/>
            <person name="Morin E."/>
            <person name="Arend M."/>
            <person name="Barry K.W."/>
            <person name="Binder M."/>
            <person name="Choi C."/>
            <person name="Clum A."/>
            <person name="Copeland A."/>
            <person name="Grisel N."/>
            <person name="Haridas S."/>
            <person name="Kipfer T."/>
            <person name="LaButti K."/>
            <person name="Lindquist E."/>
            <person name="Lipzen A."/>
            <person name="Maire R."/>
            <person name="Meier B."/>
            <person name="Mihaltcheva S."/>
            <person name="Molinier V."/>
            <person name="Murat C."/>
            <person name="Poggeler S."/>
            <person name="Quandt C.A."/>
            <person name="Sperisen C."/>
            <person name="Tritt A."/>
            <person name="Tisserant E."/>
            <person name="Crous P.W."/>
            <person name="Henrissat B."/>
            <person name="Nehls U."/>
            <person name="Egli S."/>
            <person name="Spatafora J.W."/>
            <person name="Grigoriev I.V."/>
            <person name="Martin F.M."/>
        </authorList>
    </citation>
    <scope>NUCLEOTIDE SEQUENCE [LARGE SCALE GENOMIC DNA]</scope>
    <source>
        <strain evidence="1 2">CBS 207.34</strain>
    </source>
</reference>
<keyword evidence="2" id="KW-1185">Reference proteome</keyword>
<evidence type="ECO:0000313" key="2">
    <source>
        <dbReference type="Proteomes" id="UP000250140"/>
    </source>
</evidence>
<dbReference type="EMBL" id="KV749901">
    <property type="protein sequence ID" value="OCL07291.1"/>
    <property type="molecule type" value="Genomic_DNA"/>
</dbReference>
<dbReference type="AlphaFoldDB" id="A0A8E2EYM1"/>
<name>A0A8E2EYM1_9PEZI</name>
<organism evidence="1 2">
    <name type="scientific">Glonium stellatum</name>
    <dbReference type="NCBI Taxonomy" id="574774"/>
    <lineage>
        <taxon>Eukaryota</taxon>
        <taxon>Fungi</taxon>
        <taxon>Dikarya</taxon>
        <taxon>Ascomycota</taxon>
        <taxon>Pezizomycotina</taxon>
        <taxon>Dothideomycetes</taxon>
        <taxon>Pleosporomycetidae</taxon>
        <taxon>Gloniales</taxon>
        <taxon>Gloniaceae</taxon>
        <taxon>Glonium</taxon>
    </lineage>
</organism>